<evidence type="ECO:0000256" key="1">
    <source>
        <dbReference type="SAM" id="Phobius"/>
    </source>
</evidence>
<comment type="caution">
    <text evidence="3">The sequence shown here is derived from an EMBL/GenBank/DDBJ whole genome shotgun (WGS) entry which is preliminary data.</text>
</comment>
<keyword evidence="1" id="KW-1133">Transmembrane helix</keyword>
<organism evidence="3 4">
    <name type="scientific">Phocaeicola massiliensis B84634 = Timone 84634 = DSM 17679 = JCM 13223</name>
    <dbReference type="NCBI Taxonomy" id="1121098"/>
    <lineage>
        <taxon>Bacteria</taxon>
        <taxon>Pseudomonadati</taxon>
        <taxon>Bacteroidota</taxon>
        <taxon>Bacteroidia</taxon>
        <taxon>Bacteroidales</taxon>
        <taxon>Bacteroidaceae</taxon>
        <taxon>Phocaeicola</taxon>
    </lineage>
</organism>
<protein>
    <recommendedName>
        <fullName evidence="2">CAAX prenyl protease 2/Lysostaphin resistance protein A-like domain-containing protein</fullName>
    </recommendedName>
</protein>
<evidence type="ECO:0000313" key="4">
    <source>
        <dbReference type="Proteomes" id="UP000017831"/>
    </source>
</evidence>
<feature type="transmembrane region" description="Helical" evidence="1">
    <location>
        <begin position="84"/>
        <end position="101"/>
    </location>
</feature>
<keyword evidence="4" id="KW-1185">Reference proteome</keyword>
<dbReference type="AlphaFoldDB" id="U6RF57"/>
<dbReference type="GO" id="GO:0080120">
    <property type="term" value="P:CAAX-box protein maturation"/>
    <property type="evidence" value="ECO:0007669"/>
    <property type="project" value="UniProtKB-ARBA"/>
</dbReference>
<sequence>MGRTIKLILYYFAYQFAVAIPGMFGYTIWKCFETQSFDLHNAPTSLAIILSLLGTLLMAWHLIHYKYVKLDKQTLASLPLKPTCLYILMGAAAIIWMNWLSEMVHLPNIAENVFAQMKNNVFGILSVCIIAPIFEEIFFRGAIEGYLLRKWENPRWAILVSALIFGLIHMNPAQILFAFLFGIILGELYYRTGSLLPSIILHFINNTLSLILMNVFEEKDTLTDILGNTTAVHVWGMTGIAIFCLTFLLFKKEVKPVQWVVEATEPVPAEETNPQN</sequence>
<keyword evidence="1" id="KW-0472">Membrane</keyword>
<dbReference type="PATRIC" id="fig|1121098.3.peg.2734"/>
<keyword evidence="1" id="KW-0812">Transmembrane</keyword>
<dbReference type="GO" id="GO:0004175">
    <property type="term" value="F:endopeptidase activity"/>
    <property type="evidence" value="ECO:0007669"/>
    <property type="project" value="UniProtKB-ARBA"/>
</dbReference>
<feature type="domain" description="CAAX prenyl protease 2/Lysostaphin resistance protein A-like" evidence="2">
    <location>
        <begin position="120"/>
        <end position="207"/>
    </location>
</feature>
<dbReference type="Pfam" id="PF02517">
    <property type="entry name" value="Rce1-like"/>
    <property type="match status" value="1"/>
</dbReference>
<gene>
    <name evidence="3" type="ORF">HMPREF1534_02700</name>
</gene>
<dbReference type="GeneID" id="60061395"/>
<dbReference type="OrthoDB" id="158986at2"/>
<dbReference type="InterPro" id="IPR003675">
    <property type="entry name" value="Rce1/LyrA-like_dom"/>
</dbReference>
<evidence type="ECO:0000313" key="3">
    <source>
        <dbReference type="EMBL" id="EOA53823.1"/>
    </source>
</evidence>
<dbReference type="STRING" id="1121098.HMPREF1534_02700"/>
<dbReference type="HOGENOM" id="CLU_066413_1_0_10"/>
<evidence type="ECO:0000259" key="2">
    <source>
        <dbReference type="Pfam" id="PF02517"/>
    </source>
</evidence>
<dbReference type="InterPro" id="IPR052710">
    <property type="entry name" value="CAAX_protease"/>
</dbReference>
<dbReference type="PANTHER" id="PTHR36435:SF1">
    <property type="entry name" value="CAAX AMINO TERMINAL PROTEASE FAMILY PROTEIN"/>
    <property type="match status" value="1"/>
</dbReference>
<dbReference type="PANTHER" id="PTHR36435">
    <property type="entry name" value="SLR1288 PROTEIN"/>
    <property type="match status" value="1"/>
</dbReference>
<name>U6RF57_9BACT</name>
<feature type="transmembrane region" description="Helical" evidence="1">
    <location>
        <begin position="225"/>
        <end position="250"/>
    </location>
</feature>
<dbReference type="eggNOG" id="COG1266">
    <property type="taxonomic scope" value="Bacteria"/>
</dbReference>
<reference evidence="3 4" key="1">
    <citation type="submission" date="2013-04" db="EMBL/GenBank/DDBJ databases">
        <title>The Genome Sequence of Bacteroides massiliensis DSM 17679.</title>
        <authorList>
            <consortium name="The Broad Institute Genomics Platform"/>
            <person name="Earl A."/>
            <person name="Ward D."/>
            <person name="Feldgarden M."/>
            <person name="Gevers D."/>
            <person name="Martens E."/>
            <person name="Fenner L."/>
            <person name="Roux V."/>
            <person name="Mallet M.N."/>
            <person name="Raoult D."/>
            <person name="Walker B."/>
            <person name="Young S."/>
            <person name="Zeng Q."/>
            <person name="Gargeya S."/>
            <person name="Fitzgerald M."/>
            <person name="Haas B."/>
            <person name="Abouelleil A."/>
            <person name="Allen A.W."/>
            <person name="Alvarado L."/>
            <person name="Arachchi H.M."/>
            <person name="Berlin A.M."/>
            <person name="Chapman S.B."/>
            <person name="Gainer-Dewar J."/>
            <person name="Goldberg J."/>
            <person name="Griggs A."/>
            <person name="Gujja S."/>
            <person name="Hansen M."/>
            <person name="Howarth C."/>
            <person name="Imamovic A."/>
            <person name="Ireland A."/>
            <person name="Larimer J."/>
            <person name="McCowan C."/>
            <person name="Murphy C."/>
            <person name="Pearson M."/>
            <person name="Poon T.W."/>
            <person name="Priest M."/>
            <person name="Roberts A."/>
            <person name="Saif S."/>
            <person name="Shea T."/>
            <person name="Sisk P."/>
            <person name="Sykes S."/>
            <person name="Wortman J."/>
            <person name="Nusbaum C."/>
            <person name="Birren B."/>
        </authorList>
    </citation>
    <scope>NUCLEOTIDE SEQUENCE [LARGE SCALE GENOMIC DNA]</scope>
    <source>
        <strain evidence="4">B84634 / Timone 84634 / DSM 17679 / JCM 13223</strain>
    </source>
</reference>
<proteinExistence type="predicted"/>
<accession>U6RF57</accession>
<dbReference type="EMBL" id="AQHY01000029">
    <property type="protein sequence ID" value="EOA53823.1"/>
    <property type="molecule type" value="Genomic_DNA"/>
</dbReference>
<feature type="transmembrane region" description="Helical" evidence="1">
    <location>
        <begin position="7"/>
        <end position="29"/>
    </location>
</feature>
<feature type="transmembrane region" description="Helical" evidence="1">
    <location>
        <begin position="155"/>
        <end position="183"/>
    </location>
</feature>
<feature type="transmembrane region" description="Helical" evidence="1">
    <location>
        <begin position="121"/>
        <end position="143"/>
    </location>
</feature>
<dbReference type="RefSeq" id="WP_005942233.1">
    <property type="nucleotide sequence ID" value="NZ_KB890369.1"/>
</dbReference>
<feature type="transmembrane region" description="Helical" evidence="1">
    <location>
        <begin position="195"/>
        <end position="213"/>
    </location>
</feature>
<feature type="transmembrane region" description="Helical" evidence="1">
    <location>
        <begin position="41"/>
        <end position="63"/>
    </location>
</feature>
<dbReference type="Proteomes" id="UP000017831">
    <property type="component" value="Unassembled WGS sequence"/>
</dbReference>